<keyword evidence="4" id="KW-0202">Cytokine</keyword>
<evidence type="ECO:0000256" key="7">
    <source>
        <dbReference type="ARBA" id="ARBA00023030"/>
    </source>
</evidence>
<evidence type="ECO:0000256" key="6">
    <source>
        <dbReference type="ARBA" id="ARBA00022729"/>
    </source>
</evidence>
<dbReference type="InterPro" id="IPR009079">
    <property type="entry name" value="4_helix_cytokine-like_core"/>
</dbReference>
<dbReference type="SUPFAM" id="SSF47266">
    <property type="entry name" value="4-helical cytokines"/>
    <property type="match status" value="1"/>
</dbReference>
<dbReference type="AlphaFoldDB" id="A0A835NH42"/>
<dbReference type="GO" id="GO:0005137">
    <property type="term" value="F:interleukin-5 receptor binding"/>
    <property type="evidence" value="ECO:0007669"/>
    <property type="project" value="InterPro"/>
</dbReference>
<evidence type="ECO:0000256" key="12">
    <source>
        <dbReference type="ARBA" id="ARBA00034135"/>
    </source>
</evidence>
<dbReference type="InterPro" id="IPR000186">
    <property type="entry name" value="IL-5"/>
</dbReference>
<evidence type="ECO:0000256" key="13">
    <source>
        <dbReference type="SAM" id="MobiDB-lite"/>
    </source>
</evidence>
<comment type="similarity">
    <text evidence="2">Belongs to the IL-5 family.</text>
</comment>
<dbReference type="GO" id="GO:0005615">
    <property type="term" value="C:extracellular space"/>
    <property type="evidence" value="ECO:0007669"/>
    <property type="project" value="UniProtKB-KW"/>
</dbReference>
<evidence type="ECO:0000313" key="15">
    <source>
        <dbReference type="EMBL" id="KAI1234054.1"/>
    </source>
</evidence>
<comment type="subcellular location">
    <subcellularLocation>
        <location evidence="1">Secreted</location>
    </subcellularLocation>
</comment>
<keyword evidence="5" id="KW-0964">Secreted</keyword>
<dbReference type="EMBL" id="JADDUC020000016">
    <property type="protein sequence ID" value="KAI1234054.1"/>
    <property type="molecule type" value="Genomic_DNA"/>
</dbReference>
<dbReference type="EMBL" id="JADDUC010000275">
    <property type="protein sequence ID" value="KAG0114659.1"/>
    <property type="molecule type" value="Genomic_DNA"/>
</dbReference>
<evidence type="ECO:0000256" key="10">
    <source>
        <dbReference type="ARBA" id="ARBA00031343"/>
    </source>
</evidence>
<evidence type="ECO:0000256" key="5">
    <source>
        <dbReference type="ARBA" id="ARBA00022525"/>
    </source>
</evidence>
<name>A0A835NH42_9PASS</name>
<dbReference type="Proteomes" id="UP000618051">
    <property type="component" value="Unassembled WGS sequence"/>
</dbReference>
<evidence type="ECO:0000256" key="4">
    <source>
        <dbReference type="ARBA" id="ARBA00022514"/>
    </source>
</evidence>
<feature type="region of interest" description="Disordered" evidence="13">
    <location>
        <begin position="1"/>
        <end position="28"/>
    </location>
</feature>
<keyword evidence="8" id="KW-1015">Disulfide bond</keyword>
<keyword evidence="7" id="KW-0339">Growth factor</keyword>
<dbReference type="GO" id="GO:0006955">
    <property type="term" value="P:immune response"/>
    <property type="evidence" value="ECO:0007669"/>
    <property type="project" value="InterPro"/>
</dbReference>
<reference evidence="14" key="1">
    <citation type="submission" date="2020-10" db="EMBL/GenBank/DDBJ databases">
        <title>Feather gene expression reveals the developmental basis of iridescence in African starlings.</title>
        <authorList>
            <person name="Rubenstein D.R."/>
        </authorList>
    </citation>
    <scope>NUCLEOTIDE SEQUENCE</scope>
    <source>
        <strain evidence="14">SS15</strain>
        <tissue evidence="14">Liver</tissue>
    </source>
</reference>
<evidence type="ECO:0000256" key="1">
    <source>
        <dbReference type="ARBA" id="ARBA00004613"/>
    </source>
</evidence>
<comment type="subunit">
    <text evidence="12">Homodimer; disulfide-linked. Interacts with IL5RA. Interacts with CSF2RB.</text>
</comment>
<dbReference type="GO" id="GO:0005125">
    <property type="term" value="F:cytokine activity"/>
    <property type="evidence" value="ECO:0007669"/>
    <property type="project" value="UniProtKB-KW"/>
</dbReference>
<accession>A0A835NH42</accession>
<dbReference type="GO" id="GO:0008083">
    <property type="term" value="F:growth factor activity"/>
    <property type="evidence" value="ECO:0007669"/>
    <property type="project" value="UniProtKB-KW"/>
</dbReference>
<proteinExistence type="inferred from homology"/>
<evidence type="ECO:0000313" key="16">
    <source>
        <dbReference type="Proteomes" id="UP000618051"/>
    </source>
</evidence>
<evidence type="ECO:0000256" key="9">
    <source>
        <dbReference type="ARBA" id="ARBA00023180"/>
    </source>
</evidence>
<keyword evidence="9" id="KW-0325">Glycoprotein</keyword>
<reference evidence="15" key="3">
    <citation type="submission" date="2022-01" db="EMBL/GenBank/DDBJ databases">
        <authorList>
            <person name="Rubenstein D.R."/>
        </authorList>
    </citation>
    <scope>NUCLEOTIDE SEQUENCE</scope>
    <source>
        <strain evidence="15">SS15</strain>
        <tissue evidence="15">Liver</tissue>
    </source>
</reference>
<evidence type="ECO:0000256" key="2">
    <source>
        <dbReference type="ARBA" id="ARBA00006740"/>
    </source>
</evidence>
<dbReference type="Pfam" id="PF02025">
    <property type="entry name" value="IL5"/>
    <property type="match status" value="1"/>
</dbReference>
<evidence type="ECO:0000313" key="14">
    <source>
        <dbReference type="EMBL" id="KAG0114659.1"/>
    </source>
</evidence>
<evidence type="ECO:0000256" key="3">
    <source>
        <dbReference type="ARBA" id="ARBA00019463"/>
    </source>
</evidence>
<reference evidence="15 16" key="2">
    <citation type="journal article" date="2021" name="J. Hered.">
        <title>Feather Gene Expression Elucidates the Developmental Basis of Plumage Iridescence in African Starlings.</title>
        <authorList>
            <person name="Rubenstein D.R."/>
            <person name="Corvelo A."/>
            <person name="MacManes M.D."/>
            <person name="Maia R."/>
            <person name="Narzisi G."/>
            <person name="Rousaki A."/>
            <person name="Vandenabeele P."/>
            <person name="Shawkey M.D."/>
            <person name="Solomon J."/>
        </authorList>
    </citation>
    <scope>NUCLEOTIDE SEQUENCE [LARGE SCALE GENOMIC DNA]</scope>
    <source>
        <strain evidence="15">SS15</strain>
    </source>
</reference>
<evidence type="ECO:0000256" key="11">
    <source>
        <dbReference type="ARBA" id="ARBA00033290"/>
    </source>
</evidence>
<dbReference type="PANTHER" id="PTHR48491:SF1">
    <property type="entry name" value="INTERLEUKIN-5"/>
    <property type="match status" value="1"/>
</dbReference>
<dbReference type="Gene3D" id="1.20.1250.10">
    <property type="match status" value="1"/>
</dbReference>
<dbReference type="PANTHER" id="PTHR48491">
    <property type="entry name" value="INTERLEUKIN-5"/>
    <property type="match status" value="1"/>
</dbReference>
<protein>
    <recommendedName>
        <fullName evidence="3">Interleukin-5</fullName>
    </recommendedName>
    <alternativeName>
        <fullName evidence="11">Eosinophil differentiation factor</fullName>
    </alternativeName>
    <alternativeName>
        <fullName evidence="10">T-cell replacing factor</fullName>
    </alternativeName>
</protein>
<keyword evidence="16" id="KW-1185">Reference proteome</keyword>
<dbReference type="OrthoDB" id="9116446at2759"/>
<sequence>MASTQGEISATREHHILSDEIPAPTDSPEALHEILPGGARELLGVLMTGTSAAPQMSSMAELLTLLQQMCEVMTKDIQNLRIETPNDIADVNCISTIFEGTEQLKNNPAMKKFSAFFQNFERLKQWLMPNLAKEGKCDTERRSTTIFIKKLMTFIRKTPVSDMSRYDMSASVLLFKGHPREHLGKDRRR</sequence>
<gene>
    <name evidence="15" type="ORF">IHE44_0003764</name>
    <name evidence="14" type="ORF">IHE44_007384</name>
</gene>
<keyword evidence="6" id="KW-0732">Signal</keyword>
<organism evidence="14">
    <name type="scientific">Lamprotornis superbus</name>
    <dbReference type="NCBI Taxonomy" id="245042"/>
    <lineage>
        <taxon>Eukaryota</taxon>
        <taxon>Metazoa</taxon>
        <taxon>Chordata</taxon>
        <taxon>Craniata</taxon>
        <taxon>Vertebrata</taxon>
        <taxon>Euteleostomi</taxon>
        <taxon>Archelosauria</taxon>
        <taxon>Archosauria</taxon>
        <taxon>Dinosauria</taxon>
        <taxon>Saurischia</taxon>
        <taxon>Theropoda</taxon>
        <taxon>Coelurosauria</taxon>
        <taxon>Aves</taxon>
        <taxon>Neognathae</taxon>
        <taxon>Neoaves</taxon>
        <taxon>Telluraves</taxon>
        <taxon>Australaves</taxon>
        <taxon>Passeriformes</taxon>
        <taxon>Sturnidae</taxon>
        <taxon>Lamprotornis</taxon>
    </lineage>
</organism>
<comment type="caution">
    <text evidence="14">The sequence shown here is derived from an EMBL/GenBank/DDBJ whole genome shotgun (WGS) entry which is preliminary data.</text>
</comment>
<evidence type="ECO:0000256" key="8">
    <source>
        <dbReference type="ARBA" id="ARBA00023157"/>
    </source>
</evidence>